<dbReference type="Pfam" id="PF14032">
    <property type="entry name" value="PknH_C"/>
    <property type="match status" value="1"/>
</dbReference>
<evidence type="ECO:0000313" key="4">
    <source>
        <dbReference type="EMBL" id="MBU9763631.1"/>
    </source>
</evidence>
<sequence>MSIGRHAGTIPTWPAAVAVQRGEDQLNYPGGFDQNVNPWPSAGQPPMGQSPVAGPGFGYGNAPGWPPAPAPRSGPSGLLIALLVLAVVVVLVIGGVAAYLLWPNGDAPVKESALSDVLLTPQEAGEILGTGPLVGMPDEGDEIFTTFGDPMPAAVDEDCDIGSPDEPAAHEGSGWTGVRVQYLQAAPTDDTYTDPNGISFPSYIQSVVAYPDASAATDFVAATRPTWEHCANRTVNLRARDQPDDPDLIWDFGAVSERDGTVTWPAVRSDTGERCVEAMAARNNLVIELEVCNKPFDPVGAEALVAKIGEKIAAAPRGD</sequence>
<reference evidence="4 5" key="1">
    <citation type="journal article" date="2021" name="Sci. Rep.">
        <title>Phenotypic and genomic hallmarks of a novel, potentially pathogenic rapidly growing Mycobacterium species related to the Mycobacterium fortuitum complex.</title>
        <authorList>
            <person name="Gharbi R."/>
            <person name="Khanna V."/>
            <person name="Frigui W."/>
            <person name="Mhenni B."/>
            <person name="Brosch R."/>
            <person name="Mardassi H."/>
        </authorList>
    </citation>
    <scope>NUCLEOTIDE SEQUENCE [LARGE SCALE GENOMIC DNA]</scope>
    <source>
        <strain evidence="4 5">TNTM28</strain>
    </source>
</reference>
<keyword evidence="2" id="KW-0472">Membrane</keyword>
<evidence type="ECO:0000313" key="5">
    <source>
        <dbReference type="Proteomes" id="UP000812982"/>
    </source>
</evidence>
<accession>A0ABS6KJ62</accession>
<evidence type="ECO:0000256" key="2">
    <source>
        <dbReference type="SAM" id="Phobius"/>
    </source>
</evidence>
<protein>
    <submittedName>
        <fullName evidence="4">Sensor domain-containing protein</fullName>
    </submittedName>
</protein>
<keyword evidence="2" id="KW-0812">Transmembrane</keyword>
<feature type="region of interest" description="Disordered" evidence="1">
    <location>
        <begin position="39"/>
        <end position="59"/>
    </location>
</feature>
<dbReference type="Proteomes" id="UP000812982">
    <property type="component" value="Unassembled WGS sequence"/>
</dbReference>
<keyword evidence="2" id="KW-1133">Transmembrane helix</keyword>
<keyword evidence="5" id="KW-1185">Reference proteome</keyword>
<dbReference type="RefSeq" id="WP_217155663.1">
    <property type="nucleotide sequence ID" value="NZ_VOMB01000010.1"/>
</dbReference>
<gene>
    <name evidence="4" type="ORF">FR943_07235</name>
</gene>
<evidence type="ECO:0000256" key="1">
    <source>
        <dbReference type="SAM" id="MobiDB-lite"/>
    </source>
</evidence>
<comment type="caution">
    <text evidence="4">The sequence shown here is derived from an EMBL/GenBank/DDBJ whole genome shotgun (WGS) entry which is preliminary data.</text>
</comment>
<feature type="transmembrane region" description="Helical" evidence="2">
    <location>
        <begin position="78"/>
        <end position="102"/>
    </location>
</feature>
<organism evidence="4 5">
    <name type="scientific">[Mycobacterium] fortunisiensis</name>
    <dbReference type="NCBI Taxonomy" id="2600579"/>
    <lineage>
        <taxon>Bacteria</taxon>
        <taxon>Bacillati</taxon>
        <taxon>Actinomycetota</taxon>
        <taxon>Actinomycetes</taxon>
        <taxon>Mycobacteriales</taxon>
        <taxon>Mycobacteriaceae</taxon>
        <taxon>Mycolicibacterium</taxon>
    </lineage>
</organism>
<dbReference type="EMBL" id="VOMB01000010">
    <property type="protein sequence ID" value="MBU9763631.1"/>
    <property type="molecule type" value="Genomic_DNA"/>
</dbReference>
<dbReference type="InterPro" id="IPR026954">
    <property type="entry name" value="PknH-like_Extracell"/>
</dbReference>
<proteinExistence type="predicted"/>
<feature type="domain" description="PknH-like extracellular" evidence="3">
    <location>
        <begin position="109"/>
        <end position="295"/>
    </location>
</feature>
<name>A0ABS6KJ62_9MYCO</name>
<evidence type="ECO:0000259" key="3">
    <source>
        <dbReference type="Pfam" id="PF14032"/>
    </source>
</evidence>